<keyword evidence="2" id="KW-0547">Nucleotide-binding</keyword>
<dbReference type="SUPFAM" id="SSF56112">
    <property type="entry name" value="Protein kinase-like (PK-like)"/>
    <property type="match status" value="1"/>
</dbReference>
<dbReference type="GO" id="GO:0004674">
    <property type="term" value="F:protein serine/threonine kinase activity"/>
    <property type="evidence" value="ECO:0007669"/>
    <property type="project" value="UniProtKB-KW"/>
</dbReference>
<dbReference type="InterPro" id="IPR051931">
    <property type="entry name" value="PAK3-like"/>
</dbReference>
<feature type="compositionally biased region" description="Basic and acidic residues" evidence="4">
    <location>
        <begin position="168"/>
        <end position="191"/>
    </location>
</feature>
<dbReference type="SMART" id="SM00219">
    <property type="entry name" value="TyrKc"/>
    <property type="match status" value="1"/>
</dbReference>
<keyword evidence="3" id="KW-0067">ATP-binding</keyword>
<evidence type="ECO:0000313" key="7">
    <source>
        <dbReference type="Proteomes" id="UP001362999"/>
    </source>
</evidence>
<accession>A0AAW0DUY1</accession>
<feature type="region of interest" description="Disordered" evidence="4">
    <location>
        <begin position="58"/>
        <end position="110"/>
    </location>
</feature>
<comment type="caution">
    <text evidence="6">The sequence shown here is derived from an EMBL/GenBank/DDBJ whole genome shotgun (WGS) entry which is preliminary data.</text>
</comment>
<dbReference type="PANTHER" id="PTHR45832">
    <property type="entry name" value="SERINE/THREONINE-PROTEIN KINASE SAMKA-RELATED-RELATED"/>
    <property type="match status" value="1"/>
</dbReference>
<sequence>MLAPPPSAGVVSRIAVARRAVAEVVQSKPVPVPGACLFQLTLAFCFLISADVAVPQPPAEASTSTAAPPPRVGPPASPQSSHFDGSSGSSESHDHQTPTTELAEDEDEDDTGELDYYLEGKSYLEKNGFKVEGSHRERGHGADHGSNHGHSRSNSRKNTEDDEEDEEEKRRQEWEAMQRGELRRTMVDGKIGKAPPAPPRTETPPLRIKTATPPLQLKKTAPLPPPTIIRVPVQPDPRSRLMTSTTDTFGLADGPDGDEEVDHDHHEYEYGGYGLPEDRESAIAGAVESPNPGVGGYGSAFGSPSAAPAGYGYAGSSEPRRGEADEVEVEVEEYEDEDEEEDEEGTLGPKQRAKLGLAIREAAPVRPQVITTRRSSKALLSPGPLTALGMATTPITPAQRYAGWVAAAVAPLEEFIDEPSDPREFYGDLHEIAEGESGSVYAAEILPDAPIQKLRLPPLVKARDADELSKGRRVLVAIKSVALLPGGSQKLLDVQKECSLLQGLRCDQVLGLDALYVDMEEDSLWIRMELMERSLADVVGLVEEGLRLQEPRIVARFANDMLQALDFLQKHNIAHRDLRSDNLLLNAEGFLKLADFSNAVHVTSETQVATDVVGVVFWQAPEVRSGSYDPLKVDVWSVGATVWELAEANPPFSDTQQPADRWPPISNPDLYPPSFHDLLRLCSEPAASRPSPGALLETPFVQKACGRPVIVQLLSRCTAIEQALHAGDELPDSPP</sequence>
<dbReference type="Proteomes" id="UP001362999">
    <property type="component" value="Unassembled WGS sequence"/>
</dbReference>
<evidence type="ECO:0000256" key="2">
    <source>
        <dbReference type="ARBA" id="ARBA00022741"/>
    </source>
</evidence>
<dbReference type="Pfam" id="PF00069">
    <property type="entry name" value="Pkinase"/>
    <property type="match status" value="1"/>
</dbReference>
<feature type="compositionally biased region" description="Low complexity" evidence="4">
    <location>
        <begin position="78"/>
        <end position="90"/>
    </location>
</feature>
<dbReference type="Gene3D" id="1.10.510.10">
    <property type="entry name" value="Transferase(Phosphotransferase) domain 1"/>
    <property type="match status" value="1"/>
</dbReference>
<evidence type="ECO:0000259" key="5">
    <source>
        <dbReference type="PROSITE" id="PS50011"/>
    </source>
</evidence>
<gene>
    <name evidence="6" type="ORF">R3P38DRAFT_2499543</name>
</gene>
<dbReference type="InterPro" id="IPR011009">
    <property type="entry name" value="Kinase-like_dom_sf"/>
</dbReference>
<dbReference type="InterPro" id="IPR020635">
    <property type="entry name" value="Tyr_kinase_cat_dom"/>
</dbReference>
<keyword evidence="7" id="KW-1185">Reference proteome</keyword>
<keyword evidence="6" id="KW-0808">Transferase</keyword>
<feature type="domain" description="Protein kinase" evidence="5">
    <location>
        <begin position="426"/>
        <end position="701"/>
    </location>
</feature>
<dbReference type="EMBL" id="JAWWNJ010000005">
    <property type="protein sequence ID" value="KAK7055440.1"/>
    <property type="molecule type" value="Genomic_DNA"/>
</dbReference>
<dbReference type="AlphaFoldDB" id="A0AAW0DUY1"/>
<dbReference type="PANTHER" id="PTHR45832:SF22">
    <property type="entry name" value="SERINE_THREONINE-PROTEIN KINASE SAMKA-RELATED"/>
    <property type="match status" value="1"/>
</dbReference>
<proteinExistence type="inferred from homology"/>
<evidence type="ECO:0000256" key="3">
    <source>
        <dbReference type="ARBA" id="ARBA00022840"/>
    </source>
</evidence>
<dbReference type="PROSITE" id="PS50011">
    <property type="entry name" value="PROTEIN_KINASE_DOM"/>
    <property type="match status" value="1"/>
</dbReference>
<feature type="compositionally biased region" description="Basic and acidic residues" evidence="4">
    <location>
        <begin position="134"/>
        <end position="146"/>
    </location>
</feature>
<name>A0AAW0DUY1_9AGAR</name>
<dbReference type="GO" id="GO:0005524">
    <property type="term" value="F:ATP binding"/>
    <property type="evidence" value="ECO:0007669"/>
    <property type="project" value="UniProtKB-KW"/>
</dbReference>
<organism evidence="6 7">
    <name type="scientific">Favolaschia claudopus</name>
    <dbReference type="NCBI Taxonomy" id="2862362"/>
    <lineage>
        <taxon>Eukaryota</taxon>
        <taxon>Fungi</taxon>
        <taxon>Dikarya</taxon>
        <taxon>Basidiomycota</taxon>
        <taxon>Agaricomycotina</taxon>
        <taxon>Agaricomycetes</taxon>
        <taxon>Agaricomycetidae</taxon>
        <taxon>Agaricales</taxon>
        <taxon>Marasmiineae</taxon>
        <taxon>Mycenaceae</taxon>
        <taxon>Favolaschia</taxon>
    </lineage>
</organism>
<comment type="similarity">
    <text evidence="1">Belongs to the protein kinase superfamily. STE Ser/Thr protein kinase family. STE20 subfamily.</text>
</comment>
<dbReference type="GO" id="GO:0004713">
    <property type="term" value="F:protein tyrosine kinase activity"/>
    <property type="evidence" value="ECO:0007669"/>
    <property type="project" value="InterPro"/>
</dbReference>
<evidence type="ECO:0000256" key="1">
    <source>
        <dbReference type="ARBA" id="ARBA00008874"/>
    </source>
</evidence>
<reference evidence="6 7" key="1">
    <citation type="journal article" date="2024" name="J Genomics">
        <title>Draft genome sequencing and assembly of Favolaschia claudopus CIRM-BRFM 2984 isolated from oak limbs.</title>
        <authorList>
            <person name="Navarro D."/>
            <person name="Drula E."/>
            <person name="Chaduli D."/>
            <person name="Cazenave R."/>
            <person name="Ahrendt S."/>
            <person name="Wang J."/>
            <person name="Lipzen A."/>
            <person name="Daum C."/>
            <person name="Barry K."/>
            <person name="Grigoriev I.V."/>
            <person name="Favel A."/>
            <person name="Rosso M.N."/>
            <person name="Martin F."/>
        </authorList>
    </citation>
    <scope>NUCLEOTIDE SEQUENCE [LARGE SCALE GENOMIC DNA]</scope>
    <source>
        <strain evidence="6 7">CIRM-BRFM 2984</strain>
    </source>
</reference>
<evidence type="ECO:0000256" key="4">
    <source>
        <dbReference type="SAM" id="MobiDB-lite"/>
    </source>
</evidence>
<feature type="compositionally biased region" description="Pro residues" evidence="4">
    <location>
        <begin position="67"/>
        <end position="77"/>
    </location>
</feature>
<keyword evidence="6" id="KW-0418">Kinase</keyword>
<dbReference type="InterPro" id="IPR000719">
    <property type="entry name" value="Prot_kinase_dom"/>
</dbReference>
<evidence type="ECO:0000313" key="6">
    <source>
        <dbReference type="EMBL" id="KAK7055440.1"/>
    </source>
</evidence>
<feature type="region of interest" description="Disordered" evidence="4">
    <location>
        <begin position="134"/>
        <end position="275"/>
    </location>
</feature>
<keyword evidence="6" id="KW-0723">Serine/threonine-protein kinase</keyword>
<protein>
    <submittedName>
        <fullName evidence="6">Non-specific serine/threonine protein kinase</fullName>
    </submittedName>
</protein>